<protein>
    <submittedName>
        <fullName evidence="3">7TM_GPCR_Srx domain-containing protein</fullName>
    </submittedName>
</protein>
<reference evidence="3" key="1">
    <citation type="submission" date="2016-11" db="UniProtKB">
        <authorList>
            <consortium name="WormBaseParasite"/>
        </authorList>
    </citation>
    <scope>IDENTIFICATION</scope>
</reference>
<dbReference type="Proteomes" id="UP000095283">
    <property type="component" value="Unplaced"/>
</dbReference>
<proteinExistence type="predicted"/>
<name>A0A1I7X568_HETBA</name>
<evidence type="ECO:0000313" key="2">
    <source>
        <dbReference type="Proteomes" id="UP000095283"/>
    </source>
</evidence>
<accession>A0A1I7X568</accession>
<organism evidence="2 3">
    <name type="scientific">Heterorhabditis bacteriophora</name>
    <name type="common">Entomopathogenic nematode worm</name>
    <dbReference type="NCBI Taxonomy" id="37862"/>
    <lineage>
        <taxon>Eukaryota</taxon>
        <taxon>Metazoa</taxon>
        <taxon>Ecdysozoa</taxon>
        <taxon>Nematoda</taxon>
        <taxon>Chromadorea</taxon>
        <taxon>Rhabditida</taxon>
        <taxon>Rhabditina</taxon>
        <taxon>Rhabditomorpha</taxon>
        <taxon>Strongyloidea</taxon>
        <taxon>Heterorhabditidae</taxon>
        <taxon>Heterorhabditis</taxon>
    </lineage>
</organism>
<feature type="transmembrane region" description="Helical" evidence="1">
    <location>
        <begin position="6"/>
        <end position="27"/>
    </location>
</feature>
<dbReference type="WBParaSite" id="Hba_12744">
    <property type="protein sequence ID" value="Hba_12744"/>
    <property type="gene ID" value="Hba_12744"/>
</dbReference>
<evidence type="ECO:0000256" key="1">
    <source>
        <dbReference type="SAM" id="Phobius"/>
    </source>
</evidence>
<keyword evidence="1" id="KW-1133">Transmembrane helix</keyword>
<keyword evidence="1" id="KW-0812">Transmembrane</keyword>
<sequence length="40" mass="4818">MLFWIIFLINMITSIPTNIFYVINILANKKCFNKILKKEK</sequence>
<dbReference type="AlphaFoldDB" id="A0A1I7X568"/>
<keyword evidence="1" id="KW-0472">Membrane</keyword>
<keyword evidence="2" id="KW-1185">Reference proteome</keyword>
<evidence type="ECO:0000313" key="3">
    <source>
        <dbReference type="WBParaSite" id="Hba_12744"/>
    </source>
</evidence>